<dbReference type="AlphaFoldDB" id="A0A3D9S1J8"/>
<dbReference type="OrthoDB" id="9800869at2"/>
<dbReference type="InterPro" id="IPR036737">
    <property type="entry name" value="OmpA-like_sf"/>
</dbReference>
<feature type="coiled-coil region" evidence="5">
    <location>
        <begin position="27"/>
        <end position="54"/>
    </location>
</feature>
<dbReference type="PRINTS" id="PR01023">
    <property type="entry name" value="NAFLGMOTY"/>
</dbReference>
<accession>A0A3D9S1J8</accession>
<feature type="region of interest" description="Disordered" evidence="6">
    <location>
        <begin position="67"/>
        <end position="102"/>
    </location>
</feature>
<keyword evidence="3" id="KW-0998">Cell outer membrane</keyword>
<feature type="domain" description="OmpA-like" evidence="7">
    <location>
        <begin position="315"/>
        <end position="432"/>
    </location>
</feature>
<dbReference type="InterPro" id="IPR006664">
    <property type="entry name" value="OMP_bac"/>
</dbReference>
<reference evidence="8 9" key="1">
    <citation type="submission" date="2018-08" db="EMBL/GenBank/DDBJ databases">
        <title>Genomic Encyclopedia of Type Strains, Phase III (KMG-III): the genomes of soil and plant-associated and newly described type strains.</title>
        <authorList>
            <person name="Whitman W."/>
        </authorList>
    </citation>
    <scope>NUCLEOTIDE SEQUENCE [LARGE SCALE GENOMIC DNA]</scope>
    <source>
        <strain evidence="8 9">325-5</strain>
    </source>
</reference>
<dbReference type="PANTHER" id="PTHR30329">
    <property type="entry name" value="STATOR ELEMENT OF FLAGELLAR MOTOR COMPLEX"/>
    <property type="match status" value="1"/>
</dbReference>
<evidence type="ECO:0000256" key="1">
    <source>
        <dbReference type="ARBA" id="ARBA00004442"/>
    </source>
</evidence>
<sequence>MKNKQLLLPKILLLFGLFFLIPNQSEAQFLKKLKEKAEKKIEREAEKRAERRVNKKIDKEFDKAEGILDGKSKEKTTENEGNSNKNLKDANNSNNTNVNDVVEKSNKPNVVWSRFDFIPGDEVIYEDEPSTDEENGEFPSRWDLNEGNAEIINVDGTNVISFPQGGSVVPYLKNAKDDYLPEIFTIEFDAYFRPEYARRIFLDFFDKKNQRNNENKTIHFYNNSVTIGDSSGTIPDQKGNWSKNGGWRHFSIAYTKGKLKVYIDETRLINIPHANGNPKGITFEMDGYAADKPEDIQYMKNFRIAKGGVKYYDRVLSEGKIIVNGIKFDTNKATLKPESMGPINEIYQLMVDNPTINFSVEGHTDSDGDDANNQTLSEARGKSVMDKLTEMGISESRLKYTGFGESKPIDNNTTPEGKANNRRVEFVKFSGTTSTNSTTTNNNNSAFNQLDKKTIAIKLESLPESINIPISNNSGSINGKGTIILYATSDGNLGKMEILDVDENDNHKLTVKYVTYNYNGSVLSKSNNLEIQGTYTCDLDKGKTEDVIYSEKDFHLGIQDSKTATLYNGETAILKILK</sequence>
<evidence type="ECO:0000256" key="4">
    <source>
        <dbReference type="PROSITE-ProRule" id="PRU00473"/>
    </source>
</evidence>
<feature type="compositionally biased region" description="Low complexity" evidence="6">
    <location>
        <begin position="82"/>
        <end position="100"/>
    </location>
</feature>
<dbReference type="GO" id="GO:0009279">
    <property type="term" value="C:cell outer membrane"/>
    <property type="evidence" value="ECO:0007669"/>
    <property type="project" value="UniProtKB-SubCell"/>
</dbReference>
<dbReference type="PRINTS" id="PR01021">
    <property type="entry name" value="OMPADOMAIN"/>
</dbReference>
<dbReference type="RefSeq" id="WP_115878701.1">
    <property type="nucleotide sequence ID" value="NZ_QTTQ01000009.1"/>
</dbReference>
<protein>
    <submittedName>
        <fullName evidence="8">Outer membrane protein OmpA-like peptidoglycan-associated protein</fullName>
    </submittedName>
</protein>
<dbReference type="CDD" id="cd07185">
    <property type="entry name" value="OmpA_C-like"/>
    <property type="match status" value="1"/>
</dbReference>
<dbReference type="InterPro" id="IPR050330">
    <property type="entry name" value="Bact_OuterMem_StrucFunc"/>
</dbReference>
<dbReference type="InterPro" id="IPR006665">
    <property type="entry name" value="OmpA-like"/>
</dbReference>
<evidence type="ECO:0000313" key="8">
    <source>
        <dbReference type="EMBL" id="REE83734.1"/>
    </source>
</evidence>
<dbReference type="EMBL" id="QTTQ01000009">
    <property type="protein sequence ID" value="REE83734.1"/>
    <property type="molecule type" value="Genomic_DNA"/>
</dbReference>
<comment type="subcellular location">
    <subcellularLocation>
        <location evidence="1">Cell outer membrane</location>
    </subcellularLocation>
</comment>
<dbReference type="Pfam" id="PF00691">
    <property type="entry name" value="OmpA"/>
    <property type="match status" value="1"/>
</dbReference>
<dbReference type="SUPFAM" id="SSF103088">
    <property type="entry name" value="OmpA-like"/>
    <property type="match status" value="1"/>
</dbReference>
<organism evidence="8 9">
    <name type="scientific">Lutibacter oceani</name>
    <dbReference type="NCBI Taxonomy" id="1853311"/>
    <lineage>
        <taxon>Bacteria</taxon>
        <taxon>Pseudomonadati</taxon>
        <taxon>Bacteroidota</taxon>
        <taxon>Flavobacteriia</taxon>
        <taxon>Flavobacteriales</taxon>
        <taxon>Flavobacteriaceae</taxon>
        <taxon>Lutibacter</taxon>
    </lineage>
</organism>
<dbReference type="PROSITE" id="PS51123">
    <property type="entry name" value="OMPA_2"/>
    <property type="match status" value="1"/>
</dbReference>
<evidence type="ECO:0000256" key="5">
    <source>
        <dbReference type="SAM" id="Coils"/>
    </source>
</evidence>
<proteinExistence type="predicted"/>
<feature type="compositionally biased region" description="Basic and acidic residues" evidence="6">
    <location>
        <begin position="67"/>
        <end position="78"/>
    </location>
</feature>
<gene>
    <name evidence="8" type="ORF">BX611_1029</name>
</gene>
<evidence type="ECO:0000256" key="2">
    <source>
        <dbReference type="ARBA" id="ARBA00023136"/>
    </source>
</evidence>
<name>A0A3D9S1J8_9FLAO</name>
<evidence type="ECO:0000256" key="6">
    <source>
        <dbReference type="SAM" id="MobiDB-lite"/>
    </source>
</evidence>
<evidence type="ECO:0000259" key="7">
    <source>
        <dbReference type="PROSITE" id="PS51123"/>
    </source>
</evidence>
<keyword evidence="9" id="KW-1185">Reference proteome</keyword>
<dbReference type="Gene3D" id="3.30.1330.60">
    <property type="entry name" value="OmpA-like domain"/>
    <property type="match status" value="1"/>
</dbReference>
<dbReference type="PANTHER" id="PTHR30329:SF21">
    <property type="entry name" value="LIPOPROTEIN YIAD-RELATED"/>
    <property type="match status" value="1"/>
</dbReference>
<dbReference type="Proteomes" id="UP000256429">
    <property type="component" value="Unassembled WGS sequence"/>
</dbReference>
<evidence type="ECO:0000313" key="9">
    <source>
        <dbReference type="Proteomes" id="UP000256429"/>
    </source>
</evidence>
<keyword evidence="2 4" id="KW-0472">Membrane</keyword>
<keyword evidence="5" id="KW-0175">Coiled coil</keyword>
<comment type="caution">
    <text evidence="8">The sequence shown here is derived from an EMBL/GenBank/DDBJ whole genome shotgun (WGS) entry which is preliminary data.</text>
</comment>
<evidence type="ECO:0000256" key="3">
    <source>
        <dbReference type="ARBA" id="ARBA00023237"/>
    </source>
</evidence>